<dbReference type="OrthoDB" id="5412852at2"/>
<dbReference type="Proteomes" id="UP000093080">
    <property type="component" value="Unassembled WGS sequence"/>
</dbReference>
<dbReference type="EMBL" id="MAGO01000006">
    <property type="protein sequence ID" value="OCC15182.1"/>
    <property type="molecule type" value="Genomic_DNA"/>
</dbReference>
<evidence type="ECO:0000313" key="3">
    <source>
        <dbReference type="Proteomes" id="UP000093080"/>
    </source>
</evidence>
<dbReference type="PATRIC" id="fig|1156395.6.peg.1316"/>
<gene>
    <name evidence="2" type="ORF">DBT_1302</name>
</gene>
<evidence type="ECO:0000259" key="1">
    <source>
        <dbReference type="Pfam" id="PF02754"/>
    </source>
</evidence>
<dbReference type="AlphaFoldDB" id="A0A1B9F5J1"/>
<dbReference type="Pfam" id="PF02754">
    <property type="entry name" value="CCG"/>
    <property type="match status" value="1"/>
</dbReference>
<dbReference type="GO" id="GO:0005886">
    <property type="term" value="C:plasma membrane"/>
    <property type="evidence" value="ECO:0007669"/>
    <property type="project" value="TreeGrafter"/>
</dbReference>
<protein>
    <submittedName>
        <fullName evidence="2">Fe-S oxidoreductase</fullName>
    </submittedName>
</protein>
<dbReference type="PANTHER" id="PTHR43255:SF2">
    <property type="entry name" value="HETERODISULFIDE REDUCTASE RELATED PROTEIN"/>
    <property type="match status" value="1"/>
</dbReference>
<keyword evidence="3" id="KW-1185">Reference proteome</keyword>
<dbReference type="PANTHER" id="PTHR43255">
    <property type="entry name" value="IRON-SULFUR-BINDING OXIDOREDUCTASE FADF-RELATED-RELATED"/>
    <property type="match status" value="1"/>
</dbReference>
<dbReference type="InterPro" id="IPR051460">
    <property type="entry name" value="HdrC_iron-sulfur_subunit"/>
</dbReference>
<dbReference type="GO" id="GO:0016491">
    <property type="term" value="F:oxidoreductase activity"/>
    <property type="evidence" value="ECO:0007669"/>
    <property type="project" value="UniProtKB-ARBA"/>
</dbReference>
<feature type="domain" description="Cysteine-rich" evidence="1">
    <location>
        <begin position="214"/>
        <end position="298"/>
    </location>
</feature>
<dbReference type="STRING" id="1156395.DBT_1302"/>
<evidence type="ECO:0000313" key="2">
    <source>
        <dbReference type="EMBL" id="OCC15182.1"/>
    </source>
</evidence>
<sequence>MTLPKEDILAILEQNIAIRKSAFPLSWKRLTAWAKGLGLKRGGKVVIFTGHMYQIIPFIKGVQKRQKKISNPSQKTRLARIINPIFSVSTLMSIAAASPQDIRLYNGYLRNIVFLLRLAGIDPGYLYEREDYAGTLAYDLGLQHVFERHAKKVYRTLKEAGVGTVITVDPHTTYILGHIYPELINGFDLEVKSYLEILAEKLPKKLHFNGDSKVVIHDSCVYTRYLDVSEAPRKLLKQAGYNVCEPELSGRLTHCCGGPIESLFPEKTREIAQKRLESLSAIGKKIVTMCPVCHLNLKAATQDKVEIKDISEYLLESSSTQKTST</sequence>
<accession>A0A1B9F5J1</accession>
<comment type="caution">
    <text evidence="2">The sequence shown here is derived from an EMBL/GenBank/DDBJ whole genome shotgun (WGS) entry which is preliminary data.</text>
</comment>
<organism evidence="2 3">
    <name type="scientific">Dissulfuribacter thermophilus</name>
    <dbReference type="NCBI Taxonomy" id="1156395"/>
    <lineage>
        <taxon>Bacteria</taxon>
        <taxon>Pseudomonadati</taxon>
        <taxon>Thermodesulfobacteriota</taxon>
        <taxon>Dissulfuribacteria</taxon>
        <taxon>Dissulfuribacterales</taxon>
        <taxon>Dissulfuribacteraceae</taxon>
        <taxon>Dissulfuribacter</taxon>
    </lineage>
</organism>
<dbReference type="InterPro" id="IPR004017">
    <property type="entry name" value="Cys_rich_dom"/>
</dbReference>
<dbReference type="RefSeq" id="WP_067617885.1">
    <property type="nucleotide sequence ID" value="NZ_MAGO01000006.1"/>
</dbReference>
<reference evidence="2 3" key="1">
    <citation type="submission" date="2016-06" db="EMBL/GenBank/DDBJ databases">
        <title>Respiratory ammonification of nitrate coupled to the oxidation of elemental sulfur in deep-sea autotrophic thermophilic bacteria.</title>
        <authorList>
            <person name="Slobodkina G.B."/>
            <person name="Mardanov A.V."/>
            <person name="Ravin N.V."/>
            <person name="Frolova A.A."/>
            <person name="Viryasiv M.B."/>
            <person name="Chernyh N.A."/>
            <person name="Bonch-Osmolovskaya E.A."/>
            <person name="Slobodkin A.I."/>
        </authorList>
    </citation>
    <scope>NUCLEOTIDE SEQUENCE [LARGE SCALE GENOMIC DNA]</scope>
    <source>
        <strain evidence="2 3">S69</strain>
    </source>
</reference>
<name>A0A1B9F5J1_9BACT</name>
<proteinExistence type="predicted"/>